<gene>
    <name evidence="4" type="ORF">IAD51_01720</name>
</gene>
<evidence type="ECO:0000259" key="3">
    <source>
        <dbReference type="Pfam" id="PF03358"/>
    </source>
</evidence>
<evidence type="ECO:0000256" key="1">
    <source>
        <dbReference type="ARBA" id="ARBA00022630"/>
    </source>
</evidence>
<dbReference type="Pfam" id="PF03358">
    <property type="entry name" value="FMN_red"/>
    <property type="match status" value="1"/>
</dbReference>
<dbReference type="Gene3D" id="3.40.50.360">
    <property type="match status" value="1"/>
</dbReference>
<dbReference type="InterPro" id="IPR005025">
    <property type="entry name" value="FMN_Rdtase-like_dom"/>
</dbReference>
<feature type="domain" description="NADPH-dependent FMN reductase-like" evidence="3">
    <location>
        <begin position="1"/>
        <end position="117"/>
    </location>
</feature>
<dbReference type="InterPro" id="IPR051796">
    <property type="entry name" value="ISF_SsuE-like"/>
</dbReference>
<evidence type="ECO:0000313" key="5">
    <source>
        <dbReference type="Proteomes" id="UP000824088"/>
    </source>
</evidence>
<dbReference type="AlphaFoldDB" id="A0A9D1L1T0"/>
<dbReference type="SUPFAM" id="SSF52218">
    <property type="entry name" value="Flavoproteins"/>
    <property type="match status" value="1"/>
</dbReference>
<dbReference type="InterPro" id="IPR029039">
    <property type="entry name" value="Flavoprotein-like_sf"/>
</dbReference>
<dbReference type="EMBL" id="DVMN01000029">
    <property type="protein sequence ID" value="HIU20945.1"/>
    <property type="molecule type" value="Genomic_DNA"/>
</dbReference>
<reference evidence="4" key="1">
    <citation type="submission" date="2020-10" db="EMBL/GenBank/DDBJ databases">
        <authorList>
            <person name="Gilroy R."/>
        </authorList>
    </citation>
    <scope>NUCLEOTIDE SEQUENCE</scope>
    <source>
        <strain evidence="4">1063</strain>
    </source>
</reference>
<dbReference type="PANTHER" id="PTHR43278">
    <property type="entry name" value="NAD(P)H-DEPENDENT FMN-CONTAINING OXIDOREDUCTASE YWQN-RELATED"/>
    <property type="match status" value="1"/>
</dbReference>
<evidence type="ECO:0000256" key="2">
    <source>
        <dbReference type="ARBA" id="ARBA00022643"/>
    </source>
</evidence>
<sequence length="177" mass="19172">MKILVLAGSPHKNGTSNTLVREFARGAEEAGHSVKIYDAAKGNIRPCLGCDRCGMAGDCVQKDDGNAVLAELLASDMVVFATPVYYFGMSAQLKTVVDRFYARNGAITSKHMKAALIATAWNDDDTVMKGVETSFDIIFGYLSFKDMGRVLAKGSGTVSMMPQKYLRQAYLLGKNLV</sequence>
<dbReference type="GO" id="GO:0016491">
    <property type="term" value="F:oxidoreductase activity"/>
    <property type="evidence" value="ECO:0007669"/>
    <property type="project" value="InterPro"/>
</dbReference>
<dbReference type="Proteomes" id="UP000824088">
    <property type="component" value="Unassembled WGS sequence"/>
</dbReference>
<reference evidence="4" key="2">
    <citation type="journal article" date="2021" name="PeerJ">
        <title>Extensive microbial diversity within the chicken gut microbiome revealed by metagenomics and culture.</title>
        <authorList>
            <person name="Gilroy R."/>
            <person name="Ravi A."/>
            <person name="Getino M."/>
            <person name="Pursley I."/>
            <person name="Horton D.L."/>
            <person name="Alikhan N.F."/>
            <person name="Baker D."/>
            <person name="Gharbi K."/>
            <person name="Hall N."/>
            <person name="Watson M."/>
            <person name="Adriaenssens E.M."/>
            <person name="Foster-Nyarko E."/>
            <person name="Jarju S."/>
            <person name="Secka A."/>
            <person name="Antonio M."/>
            <person name="Oren A."/>
            <person name="Chaudhuri R.R."/>
            <person name="La Ragione R."/>
            <person name="Hildebrand F."/>
            <person name="Pallen M.J."/>
        </authorList>
    </citation>
    <scope>NUCLEOTIDE SEQUENCE</scope>
    <source>
        <strain evidence="4">1063</strain>
    </source>
</reference>
<organism evidence="4 5">
    <name type="scientific">Candidatus Limadaptatus stercorigallinarum</name>
    <dbReference type="NCBI Taxonomy" id="2840845"/>
    <lineage>
        <taxon>Bacteria</taxon>
        <taxon>Bacillati</taxon>
        <taxon>Bacillota</taxon>
        <taxon>Clostridia</taxon>
        <taxon>Eubacteriales</taxon>
        <taxon>Candidatus Limadaptatus</taxon>
    </lineage>
</organism>
<protein>
    <submittedName>
        <fullName evidence="4">Flavodoxin family protein</fullName>
    </submittedName>
</protein>
<accession>A0A9D1L1T0</accession>
<keyword evidence="1" id="KW-0285">Flavoprotein</keyword>
<proteinExistence type="predicted"/>
<evidence type="ECO:0000313" key="4">
    <source>
        <dbReference type="EMBL" id="HIU20945.1"/>
    </source>
</evidence>
<dbReference type="PANTHER" id="PTHR43278:SF2">
    <property type="entry name" value="IRON-SULFUR FLAVOPROTEIN"/>
    <property type="match status" value="1"/>
</dbReference>
<keyword evidence="2" id="KW-0288">FMN</keyword>
<name>A0A9D1L1T0_9FIRM</name>
<comment type="caution">
    <text evidence="4">The sequence shown here is derived from an EMBL/GenBank/DDBJ whole genome shotgun (WGS) entry which is preliminary data.</text>
</comment>